<dbReference type="PANTHER" id="PTHR46300">
    <property type="entry name" value="P450, PUTATIVE (EUROFUNG)-RELATED-RELATED"/>
    <property type="match status" value="1"/>
</dbReference>
<comment type="caution">
    <text evidence="11">The sequence shown here is derived from an EMBL/GenBank/DDBJ whole genome shotgun (WGS) entry which is preliminary data.</text>
</comment>
<evidence type="ECO:0000256" key="4">
    <source>
        <dbReference type="ARBA" id="ARBA00022617"/>
    </source>
</evidence>
<organism evidence="11 12">
    <name type="scientific">Coniophora puteana (strain RWD-64-598)</name>
    <name type="common">Brown rot fungus</name>
    <dbReference type="NCBI Taxonomy" id="741705"/>
    <lineage>
        <taxon>Eukaryota</taxon>
        <taxon>Fungi</taxon>
        <taxon>Dikarya</taxon>
        <taxon>Basidiomycota</taxon>
        <taxon>Agaricomycotina</taxon>
        <taxon>Agaricomycetes</taxon>
        <taxon>Agaricomycetidae</taxon>
        <taxon>Boletales</taxon>
        <taxon>Coniophorineae</taxon>
        <taxon>Coniophoraceae</taxon>
        <taxon>Coniophora</taxon>
    </lineage>
</organism>
<proteinExistence type="inferred from homology"/>
<accession>A0A5M3MXD3</accession>
<evidence type="ECO:0000256" key="7">
    <source>
        <dbReference type="ARBA" id="ARBA00023004"/>
    </source>
</evidence>
<dbReference type="RefSeq" id="XP_007765250.1">
    <property type="nucleotide sequence ID" value="XM_007767060.1"/>
</dbReference>
<dbReference type="InterPro" id="IPR017972">
    <property type="entry name" value="Cyt_P450_CS"/>
</dbReference>
<dbReference type="Pfam" id="PF00067">
    <property type="entry name" value="p450"/>
    <property type="match status" value="1"/>
</dbReference>
<dbReference type="Gene3D" id="1.10.630.10">
    <property type="entry name" value="Cytochrome P450"/>
    <property type="match status" value="1"/>
</dbReference>
<keyword evidence="6 10" id="KW-0560">Oxidoreductase</keyword>
<dbReference type="InterPro" id="IPR036396">
    <property type="entry name" value="Cyt_P450_sf"/>
</dbReference>
<dbReference type="Proteomes" id="UP000053558">
    <property type="component" value="Unassembled WGS sequence"/>
</dbReference>
<dbReference type="SUPFAM" id="SSF48264">
    <property type="entry name" value="Cytochrome P450"/>
    <property type="match status" value="1"/>
</dbReference>
<gene>
    <name evidence="11" type="ORF">CONPUDRAFT_49612</name>
</gene>
<keyword evidence="12" id="KW-1185">Reference proteome</keyword>
<evidence type="ECO:0000256" key="10">
    <source>
        <dbReference type="RuleBase" id="RU000461"/>
    </source>
</evidence>
<evidence type="ECO:0000256" key="2">
    <source>
        <dbReference type="ARBA" id="ARBA00005179"/>
    </source>
</evidence>
<dbReference type="OMA" id="FRHVFAI"/>
<dbReference type="GO" id="GO:0020037">
    <property type="term" value="F:heme binding"/>
    <property type="evidence" value="ECO:0007669"/>
    <property type="project" value="InterPro"/>
</dbReference>
<sequence length="549" mass="63013">MVWSAFQVSVLDRFWDWLGTDHIIALFSRPWCLETSDTWRIAENLYIYACISLHTLALRYCHGHVRRGGLPLPPGPYGIPWVGNVIGLDVSQPWLTYTKWGKFYGGLIYSKMLGQDVIVINDEQITIELLERRSTVYSGRPVLVTNELFGIDFNTGLMQYGLHWRLHRKMFHAGLRAEVAEGYRPIQIDKARQFLRGLLKSPEHFEEHMKTMSASIIMAITYGYDAKPEDDPLVKKAEDMVKMFLTEITPERAALIGAIPFLAYIPSWFPGGRYRQRAMECKELAKKVLTEPYEFVKQHRVSASTVQKSMVSDLLDARNPSKEGQYDMEKEIMGVATTVFLGGAETTYTTLYIFILAMLLYPEVQHKAQEEIDRVVGCERLPDFKDRPNLPYIEGVLRETFRWHHTSPMSLPRATTESDVYKGYYIPKGEIRILTSIRAMTRDPTRFASPERFMPERYFDSPGHPAEKPFSHPFGFGRRVCPGRYVADASIWAGIVSLLATYRIVHAKDESGKVVEVKEEFDTGLSVCPKSFRCRFEKRWDGVEGLLSD</sequence>
<dbReference type="InterPro" id="IPR001128">
    <property type="entry name" value="Cyt_P450"/>
</dbReference>
<dbReference type="KEGG" id="cput:CONPUDRAFT_49612"/>
<comment type="similarity">
    <text evidence="3 10">Belongs to the cytochrome P450 family.</text>
</comment>
<dbReference type="CDD" id="cd11065">
    <property type="entry name" value="CYP64-like"/>
    <property type="match status" value="1"/>
</dbReference>
<evidence type="ECO:0000313" key="12">
    <source>
        <dbReference type="Proteomes" id="UP000053558"/>
    </source>
</evidence>
<protein>
    <submittedName>
        <fullName evidence="11">Cytochrome P450</fullName>
    </submittedName>
</protein>
<comment type="cofactor">
    <cofactor evidence="1 9">
        <name>heme</name>
        <dbReference type="ChEBI" id="CHEBI:30413"/>
    </cofactor>
</comment>
<dbReference type="PRINTS" id="PR00463">
    <property type="entry name" value="EP450I"/>
</dbReference>
<evidence type="ECO:0000256" key="8">
    <source>
        <dbReference type="ARBA" id="ARBA00023033"/>
    </source>
</evidence>
<evidence type="ECO:0000256" key="9">
    <source>
        <dbReference type="PIRSR" id="PIRSR602401-1"/>
    </source>
</evidence>
<evidence type="ECO:0000256" key="3">
    <source>
        <dbReference type="ARBA" id="ARBA00010617"/>
    </source>
</evidence>
<keyword evidence="4 9" id="KW-0349">Heme</keyword>
<dbReference type="AlphaFoldDB" id="A0A5M3MXD3"/>
<dbReference type="GO" id="GO:0004497">
    <property type="term" value="F:monooxygenase activity"/>
    <property type="evidence" value="ECO:0007669"/>
    <property type="project" value="UniProtKB-KW"/>
</dbReference>
<feature type="binding site" description="axial binding residue" evidence="9">
    <location>
        <position position="481"/>
    </location>
    <ligand>
        <name>heme</name>
        <dbReference type="ChEBI" id="CHEBI:30413"/>
    </ligand>
    <ligandPart>
        <name>Fe</name>
        <dbReference type="ChEBI" id="CHEBI:18248"/>
    </ligandPart>
</feature>
<dbReference type="InterPro" id="IPR002401">
    <property type="entry name" value="Cyt_P450_E_grp-I"/>
</dbReference>
<reference evidence="12" key="1">
    <citation type="journal article" date="2012" name="Science">
        <title>The Paleozoic origin of enzymatic lignin decomposition reconstructed from 31 fungal genomes.</title>
        <authorList>
            <person name="Floudas D."/>
            <person name="Binder M."/>
            <person name="Riley R."/>
            <person name="Barry K."/>
            <person name="Blanchette R.A."/>
            <person name="Henrissat B."/>
            <person name="Martinez A.T."/>
            <person name="Otillar R."/>
            <person name="Spatafora J.W."/>
            <person name="Yadav J.S."/>
            <person name="Aerts A."/>
            <person name="Benoit I."/>
            <person name="Boyd A."/>
            <person name="Carlson A."/>
            <person name="Copeland A."/>
            <person name="Coutinho P.M."/>
            <person name="de Vries R.P."/>
            <person name="Ferreira P."/>
            <person name="Findley K."/>
            <person name="Foster B."/>
            <person name="Gaskell J."/>
            <person name="Glotzer D."/>
            <person name="Gorecki P."/>
            <person name="Heitman J."/>
            <person name="Hesse C."/>
            <person name="Hori C."/>
            <person name="Igarashi K."/>
            <person name="Jurgens J.A."/>
            <person name="Kallen N."/>
            <person name="Kersten P."/>
            <person name="Kohler A."/>
            <person name="Kuees U."/>
            <person name="Kumar T.K.A."/>
            <person name="Kuo A."/>
            <person name="LaButti K."/>
            <person name="Larrondo L.F."/>
            <person name="Lindquist E."/>
            <person name="Ling A."/>
            <person name="Lombard V."/>
            <person name="Lucas S."/>
            <person name="Lundell T."/>
            <person name="Martin R."/>
            <person name="McLaughlin D.J."/>
            <person name="Morgenstern I."/>
            <person name="Morin E."/>
            <person name="Murat C."/>
            <person name="Nagy L.G."/>
            <person name="Nolan M."/>
            <person name="Ohm R.A."/>
            <person name="Patyshakuliyeva A."/>
            <person name="Rokas A."/>
            <person name="Ruiz-Duenas F.J."/>
            <person name="Sabat G."/>
            <person name="Salamov A."/>
            <person name="Samejima M."/>
            <person name="Schmutz J."/>
            <person name="Slot J.C."/>
            <person name="St John F."/>
            <person name="Stenlid J."/>
            <person name="Sun H."/>
            <person name="Sun S."/>
            <person name="Syed K."/>
            <person name="Tsang A."/>
            <person name="Wiebenga A."/>
            <person name="Young D."/>
            <person name="Pisabarro A."/>
            <person name="Eastwood D.C."/>
            <person name="Martin F."/>
            <person name="Cullen D."/>
            <person name="Grigoriev I.V."/>
            <person name="Hibbett D.S."/>
        </authorList>
    </citation>
    <scope>NUCLEOTIDE SEQUENCE [LARGE SCALE GENOMIC DNA]</scope>
    <source>
        <strain evidence="12">RWD-64-598 SS2</strain>
    </source>
</reference>
<dbReference type="InterPro" id="IPR050364">
    <property type="entry name" value="Cytochrome_P450_fung"/>
</dbReference>
<dbReference type="PROSITE" id="PS00086">
    <property type="entry name" value="CYTOCHROME_P450"/>
    <property type="match status" value="1"/>
</dbReference>
<evidence type="ECO:0000256" key="6">
    <source>
        <dbReference type="ARBA" id="ARBA00023002"/>
    </source>
</evidence>
<keyword evidence="5 9" id="KW-0479">Metal-binding</keyword>
<dbReference type="GO" id="GO:0016705">
    <property type="term" value="F:oxidoreductase activity, acting on paired donors, with incorporation or reduction of molecular oxygen"/>
    <property type="evidence" value="ECO:0007669"/>
    <property type="project" value="InterPro"/>
</dbReference>
<dbReference type="EMBL" id="JH711575">
    <property type="protein sequence ID" value="EIW83748.1"/>
    <property type="molecule type" value="Genomic_DNA"/>
</dbReference>
<evidence type="ECO:0000256" key="5">
    <source>
        <dbReference type="ARBA" id="ARBA00022723"/>
    </source>
</evidence>
<evidence type="ECO:0000256" key="1">
    <source>
        <dbReference type="ARBA" id="ARBA00001971"/>
    </source>
</evidence>
<evidence type="ECO:0000313" key="11">
    <source>
        <dbReference type="EMBL" id="EIW83748.1"/>
    </source>
</evidence>
<dbReference type="GeneID" id="19207345"/>
<keyword evidence="7 9" id="KW-0408">Iron</keyword>
<dbReference type="GO" id="GO:0005506">
    <property type="term" value="F:iron ion binding"/>
    <property type="evidence" value="ECO:0007669"/>
    <property type="project" value="InterPro"/>
</dbReference>
<keyword evidence="8 10" id="KW-0503">Monooxygenase</keyword>
<dbReference type="PANTHER" id="PTHR46300:SF7">
    <property type="entry name" value="P450, PUTATIVE (EUROFUNG)-RELATED"/>
    <property type="match status" value="1"/>
</dbReference>
<dbReference type="OrthoDB" id="2789670at2759"/>
<name>A0A5M3MXD3_CONPW</name>
<comment type="pathway">
    <text evidence="2">Secondary metabolite biosynthesis.</text>
</comment>